<evidence type="ECO:0008006" key="3">
    <source>
        <dbReference type="Google" id="ProtNLM"/>
    </source>
</evidence>
<dbReference type="AlphaFoldDB" id="A0A220U272"/>
<organism evidence="1 2">
    <name type="scientific">Virgibacillus phasianinus</name>
    <dbReference type="NCBI Taxonomy" id="2017483"/>
    <lineage>
        <taxon>Bacteria</taxon>
        <taxon>Bacillati</taxon>
        <taxon>Bacillota</taxon>
        <taxon>Bacilli</taxon>
        <taxon>Bacillales</taxon>
        <taxon>Bacillaceae</taxon>
        <taxon>Virgibacillus</taxon>
    </lineage>
</organism>
<evidence type="ECO:0000313" key="1">
    <source>
        <dbReference type="EMBL" id="ASK61873.1"/>
    </source>
</evidence>
<dbReference type="RefSeq" id="WP_089061133.1">
    <property type="nucleotide sequence ID" value="NZ_CP022315.1"/>
</dbReference>
<proteinExistence type="predicted"/>
<dbReference type="EMBL" id="CP022315">
    <property type="protein sequence ID" value="ASK61873.1"/>
    <property type="molecule type" value="Genomic_DNA"/>
</dbReference>
<name>A0A220U272_9BACI</name>
<reference evidence="1 2" key="1">
    <citation type="submission" date="2017-07" db="EMBL/GenBank/DDBJ databases">
        <title>Virgibacillus sp. LM2416.</title>
        <authorList>
            <person name="Tak E.J."/>
            <person name="Bae J.-W."/>
        </authorList>
    </citation>
    <scope>NUCLEOTIDE SEQUENCE [LARGE SCALE GENOMIC DNA]</scope>
    <source>
        <strain evidence="1 2">LM2416</strain>
    </source>
</reference>
<dbReference type="OrthoDB" id="2691759at2"/>
<dbReference type="Proteomes" id="UP000198312">
    <property type="component" value="Chromosome"/>
</dbReference>
<dbReference type="KEGG" id="vil:CFK37_06710"/>
<keyword evidence="2" id="KW-1185">Reference proteome</keyword>
<gene>
    <name evidence="1" type="ORF">CFK37_06710</name>
</gene>
<evidence type="ECO:0000313" key="2">
    <source>
        <dbReference type="Proteomes" id="UP000198312"/>
    </source>
</evidence>
<accession>A0A220U272</accession>
<sequence length="97" mass="11379">MYLIAEQPYTKVQREVNSVEQVKIEHERVLYLYNEKLVTQHREFPIQEVLDVSYRTFGKEGGLLYLHTSGGLFTYTVTASPQKFIDAFKEHKKKISP</sequence>
<protein>
    <recommendedName>
        <fullName evidence="3">YokE-like PH domain-containing protein</fullName>
    </recommendedName>
</protein>